<feature type="compositionally biased region" description="Low complexity" evidence="1">
    <location>
        <begin position="83"/>
        <end position="109"/>
    </location>
</feature>
<keyword evidence="3" id="KW-1185">Reference proteome</keyword>
<dbReference type="Proteomes" id="UP001189429">
    <property type="component" value="Unassembled WGS sequence"/>
</dbReference>
<proteinExistence type="predicted"/>
<evidence type="ECO:0000256" key="1">
    <source>
        <dbReference type="SAM" id="MobiDB-lite"/>
    </source>
</evidence>
<name>A0ABN9TFX1_9DINO</name>
<reference evidence="2" key="1">
    <citation type="submission" date="2023-10" db="EMBL/GenBank/DDBJ databases">
        <authorList>
            <person name="Chen Y."/>
            <person name="Shah S."/>
            <person name="Dougan E. K."/>
            <person name="Thang M."/>
            <person name="Chan C."/>
        </authorList>
    </citation>
    <scope>NUCLEOTIDE SEQUENCE [LARGE SCALE GENOMIC DNA]</scope>
</reference>
<feature type="region of interest" description="Disordered" evidence="1">
    <location>
        <begin position="48"/>
        <end position="127"/>
    </location>
</feature>
<protein>
    <submittedName>
        <fullName evidence="2">Uncharacterized protein</fullName>
    </submittedName>
</protein>
<comment type="caution">
    <text evidence="2">The sequence shown here is derived from an EMBL/GenBank/DDBJ whole genome shotgun (WGS) entry which is preliminary data.</text>
</comment>
<evidence type="ECO:0000313" key="2">
    <source>
        <dbReference type="EMBL" id="CAK0844012.1"/>
    </source>
</evidence>
<evidence type="ECO:0000313" key="3">
    <source>
        <dbReference type="Proteomes" id="UP001189429"/>
    </source>
</evidence>
<feature type="compositionally biased region" description="Basic residues" evidence="1">
    <location>
        <begin position="54"/>
        <end position="63"/>
    </location>
</feature>
<gene>
    <name evidence="2" type="ORF">PCOR1329_LOCUS38184</name>
</gene>
<dbReference type="EMBL" id="CAUYUJ010014624">
    <property type="protein sequence ID" value="CAK0844012.1"/>
    <property type="molecule type" value="Genomic_DNA"/>
</dbReference>
<sequence>MLARNCNEPHKLFTRSFGPNARNGNECANVPRKEQRRTWLRISGTCSCPTARRSWSRPRRGARRWLATSACSNGPARARSQRRTSTSTRKGPRPAAGRTRAARTGLRAPQPARGSRATSCWPRRQLG</sequence>
<organism evidence="2 3">
    <name type="scientific">Prorocentrum cordatum</name>
    <dbReference type="NCBI Taxonomy" id="2364126"/>
    <lineage>
        <taxon>Eukaryota</taxon>
        <taxon>Sar</taxon>
        <taxon>Alveolata</taxon>
        <taxon>Dinophyceae</taxon>
        <taxon>Prorocentrales</taxon>
        <taxon>Prorocentraceae</taxon>
        <taxon>Prorocentrum</taxon>
    </lineage>
</organism>
<accession>A0ABN9TFX1</accession>